<dbReference type="AlphaFoldDB" id="A0A095X3F8"/>
<evidence type="ECO:0000256" key="2">
    <source>
        <dbReference type="RuleBase" id="RU362080"/>
    </source>
</evidence>
<reference evidence="3 4" key="1">
    <citation type="submission" date="2014-07" db="EMBL/GenBank/DDBJ databases">
        <authorList>
            <person name="McCorrison J."/>
            <person name="Sanka R."/>
            <person name="Torralba M."/>
            <person name="Gillis M."/>
            <person name="Haft D.H."/>
            <person name="Methe B."/>
            <person name="Sutton G."/>
            <person name="Nelson K.E."/>
        </authorList>
    </citation>
    <scope>NUCLEOTIDE SEQUENCE [LARGE SCALE GENOMIC DNA]</scope>
    <source>
        <strain evidence="3 4">S7-1-13</strain>
    </source>
</reference>
<sequence length="84" mass="9992">MLAVNYSEIRNNLKEYCDRTIDNLETVLITRKNDRNVVMISLEEYNNLVENAYVMSNANYYKDLVQRAKDVEDNKTIQRDLIEE</sequence>
<dbReference type="Proteomes" id="UP000029579">
    <property type="component" value="Unassembled WGS sequence"/>
</dbReference>
<dbReference type="InterPro" id="IPR051405">
    <property type="entry name" value="phD/YefM_antitoxin"/>
</dbReference>
<accession>A0A095X3F8</accession>
<dbReference type="InterPro" id="IPR006442">
    <property type="entry name" value="Antitoxin_Phd/YefM"/>
</dbReference>
<dbReference type="PANTHER" id="PTHR33713:SF6">
    <property type="entry name" value="ANTITOXIN YEFM"/>
    <property type="match status" value="1"/>
</dbReference>
<name>A0A095X3F8_9FIRM</name>
<dbReference type="OrthoDB" id="6427at2"/>
<protein>
    <recommendedName>
        <fullName evidence="2">Antitoxin</fullName>
    </recommendedName>
</protein>
<dbReference type="SUPFAM" id="SSF143120">
    <property type="entry name" value="YefM-like"/>
    <property type="match status" value="1"/>
</dbReference>
<evidence type="ECO:0000256" key="1">
    <source>
        <dbReference type="ARBA" id="ARBA00009981"/>
    </source>
</evidence>
<gene>
    <name evidence="3" type="ORF">HMPREF1630_03515</name>
</gene>
<dbReference type="InterPro" id="IPR036165">
    <property type="entry name" value="YefM-like_sf"/>
</dbReference>
<dbReference type="PANTHER" id="PTHR33713">
    <property type="entry name" value="ANTITOXIN YAFN-RELATED"/>
    <property type="match status" value="1"/>
</dbReference>
<dbReference type="Gene3D" id="3.40.1620.10">
    <property type="entry name" value="YefM-like domain"/>
    <property type="match status" value="1"/>
</dbReference>
<comment type="similarity">
    <text evidence="1 2">Belongs to the phD/YefM antitoxin family.</text>
</comment>
<organism evidence="3 4">
    <name type="scientific">Anaerococcus lactolyticus S7-1-13</name>
    <dbReference type="NCBI Taxonomy" id="1284686"/>
    <lineage>
        <taxon>Bacteria</taxon>
        <taxon>Bacillati</taxon>
        <taxon>Bacillota</taxon>
        <taxon>Tissierellia</taxon>
        <taxon>Tissierellales</taxon>
        <taxon>Peptoniphilaceae</taxon>
        <taxon>Anaerococcus</taxon>
    </lineage>
</organism>
<evidence type="ECO:0000313" key="4">
    <source>
        <dbReference type="Proteomes" id="UP000029579"/>
    </source>
</evidence>
<dbReference type="eggNOG" id="COG2161">
    <property type="taxonomic scope" value="Bacteria"/>
</dbReference>
<dbReference type="NCBIfam" id="TIGR01552">
    <property type="entry name" value="phd_fam"/>
    <property type="match status" value="1"/>
</dbReference>
<comment type="function">
    <text evidence="2">Antitoxin component of a type II toxin-antitoxin (TA) system.</text>
</comment>
<dbReference type="Pfam" id="PF02604">
    <property type="entry name" value="PhdYeFM_antitox"/>
    <property type="match status" value="1"/>
</dbReference>
<dbReference type="RefSeq" id="WP_004828424.1">
    <property type="nucleotide sequence ID" value="NZ_JRMW01000027.1"/>
</dbReference>
<evidence type="ECO:0000313" key="3">
    <source>
        <dbReference type="EMBL" id="KGF04620.1"/>
    </source>
</evidence>
<comment type="caution">
    <text evidence="3">The sequence shown here is derived from an EMBL/GenBank/DDBJ whole genome shotgun (WGS) entry which is preliminary data.</text>
</comment>
<proteinExistence type="inferred from homology"/>
<dbReference type="EMBL" id="JRMW01000027">
    <property type="protein sequence ID" value="KGF04620.1"/>
    <property type="molecule type" value="Genomic_DNA"/>
</dbReference>